<dbReference type="InterPro" id="IPR024445">
    <property type="entry name" value="Tnp_ISXO2-like"/>
</dbReference>
<dbReference type="SMART" id="SM01126">
    <property type="entry name" value="DDE_Tnp_IS1595"/>
    <property type="match status" value="1"/>
</dbReference>
<feature type="domain" description="ISXO2-like transposase" evidence="1">
    <location>
        <begin position="128"/>
        <end position="268"/>
    </location>
</feature>
<protein>
    <recommendedName>
        <fullName evidence="1">ISXO2-like transposase domain-containing protein</fullName>
    </recommendedName>
</protein>
<organism evidence="2 3">
    <name type="scientific">Anncaliia algerae PRA339</name>
    <dbReference type="NCBI Taxonomy" id="1288291"/>
    <lineage>
        <taxon>Eukaryota</taxon>
        <taxon>Fungi</taxon>
        <taxon>Fungi incertae sedis</taxon>
        <taxon>Microsporidia</taxon>
        <taxon>Tubulinosematoidea</taxon>
        <taxon>Tubulinosematidae</taxon>
        <taxon>Anncaliia</taxon>
    </lineage>
</organism>
<evidence type="ECO:0000259" key="1">
    <source>
        <dbReference type="SMART" id="SM01126"/>
    </source>
</evidence>
<dbReference type="Pfam" id="PF12762">
    <property type="entry name" value="DDE_Tnp_IS1595"/>
    <property type="match status" value="1"/>
</dbReference>
<dbReference type="Proteomes" id="UP000030655">
    <property type="component" value="Unassembled WGS sequence"/>
</dbReference>
<dbReference type="GO" id="GO:0003743">
    <property type="term" value="F:translation initiation factor activity"/>
    <property type="evidence" value="ECO:0007669"/>
    <property type="project" value="InterPro"/>
</dbReference>
<dbReference type="STRING" id="1288291.A0A059F424"/>
<dbReference type="Gene3D" id="3.30.30.170">
    <property type="match status" value="1"/>
</dbReference>
<dbReference type="PANTHER" id="PTHR47163">
    <property type="entry name" value="DDE_TNP_IS1595 DOMAIN-CONTAINING PROTEIN"/>
    <property type="match status" value="1"/>
</dbReference>
<accession>A0A059F424</accession>
<dbReference type="OrthoDB" id="5598606at2759"/>
<dbReference type="InterPro" id="IPR002735">
    <property type="entry name" value="Transl_init_fac_IF2/IF5_dom"/>
</dbReference>
<keyword evidence="3" id="KW-1185">Reference proteome</keyword>
<dbReference type="VEuPathDB" id="MicrosporidiaDB:H312_00756"/>
<dbReference type="EMBL" id="KK365136">
    <property type="protein sequence ID" value="KCZ81857.1"/>
    <property type="molecule type" value="Genomic_DNA"/>
</dbReference>
<dbReference type="PANTHER" id="PTHR47163:SF2">
    <property type="entry name" value="SI:DKEY-17M8.2"/>
    <property type="match status" value="1"/>
</dbReference>
<gene>
    <name evidence="2" type="ORF">H312_00756</name>
</gene>
<dbReference type="NCBIfam" id="NF033547">
    <property type="entry name" value="transpos_IS1595"/>
    <property type="match status" value="1"/>
</dbReference>
<sequence>MNHRDLVMLTKNYESTIEWLMTNNYIPSYALCSSCDDKEMKLENNKNIKRWRCSKCGQVSSIFKNTILENLKISLSNIIDLIYFWSIDLTQNKSAFETDNICRDTVSKWYHKLSLQTFFIMKETQANKIGGIGHIVEVDESKFSKRKYNIGRLNRSPWIVGGVDIHTGEMFFVEVINRNQHTLRNILLEKVHLGTTIVTDCWNGYLNLESLGYIHLTVNHSENFVDPTTGANTQVIENRWSIFKRKIRSRFITSKSDFSLIFSEFMFKLKFKTHAFIKIMENLNKFN</sequence>
<dbReference type="HOGENOM" id="CLU_044348_0_0_1"/>
<evidence type="ECO:0000313" key="2">
    <source>
        <dbReference type="EMBL" id="KCZ81857.1"/>
    </source>
</evidence>
<name>A0A059F424_9MICR</name>
<reference evidence="2 3" key="2">
    <citation type="submission" date="2014-03" db="EMBL/GenBank/DDBJ databases">
        <title>The Genome Sequence of Anncaliia algerae insect isolate PRA339.</title>
        <authorList>
            <consortium name="The Broad Institute Genome Sequencing Platform"/>
            <consortium name="The Broad Institute Genome Sequencing Center for Infectious Disease"/>
            <person name="Cuomo C."/>
            <person name="Becnel J."/>
            <person name="Sanscrainte N."/>
            <person name="Walker B."/>
            <person name="Young S.K."/>
            <person name="Zeng Q."/>
            <person name="Gargeya S."/>
            <person name="Fitzgerald M."/>
            <person name="Haas B."/>
            <person name="Abouelleil A."/>
            <person name="Alvarado L."/>
            <person name="Arachchi H.M."/>
            <person name="Berlin A.M."/>
            <person name="Chapman S.B."/>
            <person name="Dewar J."/>
            <person name="Goldberg J."/>
            <person name="Griggs A."/>
            <person name="Gujja S."/>
            <person name="Hansen M."/>
            <person name="Howarth C."/>
            <person name="Imamovic A."/>
            <person name="Larimer J."/>
            <person name="McCowan C."/>
            <person name="Murphy C."/>
            <person name="Neiman D."/>
            <person name="Pearson M."/>
            <person name="Priest M."/>
            <person name="Roberts A."/>
            <person name="Saif S."/>
            <person name="Shea T."/>
            <person name="Sisk P."/>
            <person name="Sykes S."/>
            <person name="Wortman J."/>
            <person name="Nusbaum C."/>
            <person name="Birren B."/>
        </authorList>
    </citation>
    <scope>NUCLEOTIDE SEQUENCE [LARGE SCALE GENOMIC DNA]</scope>
    <source>
        <strain evidence="2 3">PRA339</strain>
    </source>
</reference>
<dbReference type="InterPro" id="IPR053164">
    <property type="entry name" value="IS1016-like_transposase"/>
</dbReference>
<evidence type="ECO:0000313" key="3">
    <source>
        <dbReference type="Proteomes" id="UP000030655"/>
    </source>
</evidence>
<dbReference type="AlphaFoldDB" id="A0A059F424"/>
<reference evidence="3" key="1">
    <citation type="submission" date="2013-02" db="EMBL/GenBank/DDBJ databases">
        <authorList>
            <consortium name="The Broad Institute Genome Sequencing Platform"/>
            <person name="Cuomo C."/>
            <person name="Becnel J."/>
            <person name="Sanscrainte N."/>
            <person name="Walker B."/>
            <person name="Young S.K."/>
            <person name="Zeng Q."/>
            <person name="Gargeya S."/>
            <person name="Fitzgerald M."/>
            <person name="Haas B."/>
            <person name="Abouelleil A."/>
            <person name="Alvarado L."/>
            <person name="Arachchi H.M."/>
            <person name="Berlin A.M."/>
            <person name="Chapman S.B."/>
            <person name="Dewar J."/>
            <person name="Goldberg J."/>
            <person name="Griggs A."/>
            <person name="Gujja S."/>
            <person name="Hansen M."/>
            <person name="Howarth C."/>
            <person name="Imamovic A."/>
            <person name="Larimer J."/>
            <person name="McCowan C."/>
            <person name="Murphy C."/>
            <person name="Neiman D."/>
            <person name="Pearson M."/>
            <person name="Priest M."/>
            <person name="Roberts A."/>
            <person name="Saif S."/>
            <person name="Shea T."/>
            <person name="Sisk P."/>
            <person name="Sykes S."/>
            <person name="Wortman J."/>
            <person name="Nusbaum C."/>
            <person name="Birren B."/>
        </authorList>
    </citation>
    <scope>NUCLEOTIDE SEQUENCE [LARGE SCALE GENOMIC DNA]</scope>
    <source>
        <strain evidence="3">PRA339</strain>
    </source>
</reference>
<dbReference type="Pfam" id="PF01873">
    <property type="entry name" value="eIF-5_eIF-2B"/>
    <property type="match status" value="1"/>
</dbReference>
<proteinExistence type="predicted"/>